<proteinExistence type="inferred from homology"/>
<dbReference type="SUPFAM" id="SSF116734">
    <property type="entry name" value="DNA methylase specificity domain"/>
    <property type="match status" value="2"/>
</dbReference>
<dbReference type="GO" id="GO:0003677">
    <property type="term" value="F:DNA binding"/>
    <property type="evidence" value="ECO:0007669"/>
    <property type="project" value="UniProtKB-KW"/>
</dbReference>
<reference evidence="5 6" key="1">
    <citation type="submission" date="2017-02" db="EMBL/GenBank/DDBJ databases">
        <authorList>
            <person name="Peterson S.W."/>
        </authorList>
    </citation>
    <scope>NUCLEOTIDE SEQUENCE [LARGE SCALE GENOMIC DNA]</scope>
    <source>
        <strain evidence="5 6">DSM 22335</strain>
    </source>
</reference>
<dbReference type="AlphaFoldDB" id="A0A1T4RJV3"/>
<dbReference type="InterPro" id="IPR000055">
    <property type="entry name" value="Restrct_endonuc_typeI_TRD"/>
</dbReference>
<name>A0A1T4RJV3_9BACT</name>
<dbReference type="RefSeq" id="WP_217698849.1">
    <property type="nucleotide sequence ID" value="NZ_FUWH01000013.1"/>
</dbReference>
<evidence type="ECO:0000256" key="1">
    <source>
        <dbReference type="ARBA" id="ARBA00010923"/>
    </source>
</evidence>
<dbReference type="Pfam" id="PF01420">
    <property type="entry name" value="Methylase_S"/>
    <property type="match status" value="2"/>
</dbReference>
<organism evidence="5 6">
    <name type="scientific">Sediminibacterium ginsengisoli</name>
    <dbReference type="NCBI Taxonomy" id="413434"/>
    <lineage>
        <taxon>Bacteria</taxon>
        <taxon>Pseudomonadati</taxon>
        <taxon>Bacteroidota</taxon>
        <taxon>Chitinophagia</taxon>
        <taxon>Chitinophagales</taxon>
        <taxon>Chitinophagaceae</taxon>
        <taxon>Sediminibacterium</taxon>
    </lineage>
</organism>
<dbReference type="CDD" id="cd17521">
    <property type="entry name" value="RMtype1_S_Sau13435ORF2165P_TRD2-CR2_like"/>
    <property type="match status" value="1"/>
</dbReference>
<keyword evidence="2" id="KW-0680">Restriction system</keyword>
<dbReference type="GO" id="GO:0009307">
    <property type="term" value="P:DNA restriction-modification system"/>
    <property type="evidence" value="ECO:0007669"/>
    <property type="project" value="UniProtKB-KW"/>
</dbReference>
<evidence type="ECO:0000256" key="3">
    <source>
        <dbReference type="ARBA" id="ARBA00023125"/>
    </source>
</evidence>
<dbReference type="InterPro" id="IPR044946">
    <property type="entry name" value="Restrct_endonuc_typeI_TRD_sf"/>
</dbReference>
<comment type="similarity">
    <text evidence="1">Belongs to the type-I restriction system S methylase family.</text>
</comment>
<keyword evidence="6" id="KW-1185">Reference proteome</keyword>
<dbReference type="PANTHER" id="PTHR30408">
    <property type="entry name" value="TYPE-1 RESTRICTION ENZYME ECOKI SPECIFICITY PROTEIN"/>
    <property type="match status" value="1"/>
</dbReference>
<keyword evidence="3" id="KW-0238">DNA-binding</keyword>
<dbReference type="STRING" id="413434.SAMN04488132_1135"/>
<dbReference type="Gene3D" id="3.90.220.20">
    <property type="entry name" value="DNA methylase specificity domains"/>
    <property type="match status" value="2"/>
</dbReference>
<sequence length="409" mass="46856">MRFPGFEGEWEIVKLKDCSVSLDYGMNAAATLYDGENKYIRITDINERSSEYISNPPVSPEGDLTDHYLVQENDILLARTGASTGKSYLYNVEDGKLYFAGFLIRARIKEVYNARFIFAQTQIETYKRWVKLMSMRSGQPGINSQEYGSYEIAIPSRKEQDRIASFLELIDRRIATQNKIIEKLETLIKGIREGLLNKQLRFLGASDDWKKYKVSDFLEFFPTNSLSWEQLDYYNGGTLYNLHYGLIHQGAPTLIDTDSYTLPKIKLSSNPSNFTLCENGDIVFADASEDTIDVAKAVEIINCGDKKIVCGLHTIHGRDKLNLTVKGFKGYLFRSRIFRHQVRQLAQGTKVFSVSIRTFNECYVDIPSMKEQLKISAALTKIDQRIDCEKKLLTRYRQQKGYLLGSLFI</sequence>
<accession>A0A1T4RJV3</accession>
<feature type="domain" description="Type I restriction modification DNA specificity" evidence="4">
    <location>
        <begin position="9"/>
        <end position="185"/>
    </location>
</feature>
<evidence type="ECO:0000256" key="2">
    <source>
        <dbReference type="ARBA" id="ARBA00022747"/>
    </source>
</evidence>
<evidence type="ECO:0000313" key="5">
    <source>
        <dbReference type="EMBL" id="SKA16300.1"/>
    </source>
</evidence>
<gene>
    <name evidence="5" type="ORF">SAMN04488132_1135</name>
</gene>
<dbReference type="EMBL" id="FUWH01000013">
    <property type="protein sequence ID" value="SKA16300.1"/>
    <property type="molecule type" value="Genomic_DNA"/>
</dbReference>
<evidence type="ECO:0000259" key="4">
    <source>
        <dbReference type="Pfam" id="PF01420"/>
    </source>
</evidence>
<feature type="domain" description="Type I restriction modification DNA specificity" evidence="4">
    <location>
        <begin position="207"/>
        <end position="393"/>
    </location>
</feature>
<dbReference type="InterPro" id="IPR052021">
    <property type="entry name" value="Type-I_RS_S_subunit"/>
</dbReference>
<dbReference type="Proteomes" id="UP000190888">
    <property type="component" value="Unassembled WGS sequence"/>
</dbReference>
<dbReference type="Gene3D" id="1.10.287.1120">
    <property type="entry name" value="Bipartite methylase S protein"/>
    <property type="match status" value="1"/>
</dbReference>
<dbReference type="PANTHER" id="PTHR30408:SF13">
    <property type="entry name" value="TYPE I RESTRICTION ENZYME HINDI SPECIFICITY SUBUNIT"/>
    <property type="match status" value="1"/>
</dbReference>
<evidence type="ECO:0000313" key="6">
    <source>
        <dbReference type="Proteomes" id="UP000190888"/>
    </source>
</evidence>
<protein>
    <submittedName>
        <fullName evidence="5">Type I restriction enzyme, S subunit</fullName>
    </submittedName>
</protein>